<name>A0A9D4V4G3_ADICA</name>
<dbReference type="AlphaFoldDB" id="A0A9D4V4G3"/>
<dbReference type="EMBL" id="JABFUD020000005">
    <property type="protein sequence ID" value="KAI5079605.1"/>
    <property type="molecule type" value="Genomic_DNA"/>
</dbReference>
<evidence type="ECO:0000313" key="1">
    <source>
        <dbReference type="EMBL" id="KAI5079605.1"/>
    </source>
</evidence>
<keyword evidence="2" id="KW-1185">Reference proteome</keyword>
<evidence type="ECO:0000313" key="2">
    <source>
        <dbReference type="Proteomes" id="UP000886520"/>
    </source>
</evidence>
<accession>A0A9D4V4G3</accession>
<comment type="caution">
    <text evidence="1">The sequence shown here is derived from an EMBL/GenBank/DDBJ whole genome shotgun (WGS) entry which is preliminary data.</text>
</comment>
<dbReference type="Proteomes" id="UP000886520">
    <property type="component" value="Chromosome 5"/>
</dbReference>
<gene>
    <name evidence="1" type="ORF">GOP47_0005084</name>
</gene>
<organism evidence="1 2">
    <name type="scientific">Adiantum capillus-veneris</name>
    <name type="common">Maidenhair fern</name>
    <dbReference type="NCBI Taxonomy" id="13818"/>
    <lineage>
        <taxon>Eukaryota</taxon>
        <taxon>Viridiplantae</taxon>
        <taxon>Streptophyta</taxon>
        <taxon>Embryophyta</taxon>
        <taxon>Tracheophyta</taxon>
        <taxon>Polypodiopsida</taxon>
        <taxon>Polypodiidae</taxon>
        <taxon>Polypodiales</taxon>
        <taxon>Pteridineae</taxon>
        <taxon>Pteridaceae</taxon>
        <taxon>Vittarioideae</taxon>
        <taxon>Adiantum</taxon>
    </lineage>
</organism>
<reference evidence="1 2" key="1">
    <citation type="submission" date="2021-01" db="EMBL/GenBank/DDBJ databases">
        <title>Adiantum capillus-veneris genome.</title>
        <authorList>
            <person name="Fang Y."/>
            <person name="Liao Q."/>
        </authorList>
    </citation>
    <scope>NUCLEOTIDE SEQUENCE [LARGE SCALE GENOMIC DNA]</scope>
    <source>
        <strain evidence="1">H3</strain>
        <tissue evidence="1">Leaf</tissue>
    </source>
</reference>
<protein>
    <submittedName>
        <fullName evidence="1">Uncharacterized protein</fullName>
    </submittedName>
</protein>
<proteinExistence type="predicted"/>
<sequence length="157" mass="16850">MATNLSLKGACYDEEGLMDFVGYGAGHAPWDGDSGTQESSKGMQQCQNEESIEECQANRVDAYIPHDGEGQVLAVLNEQLHVSTIGIGPDLRLDEAQRILKRKGCYVDAGNDEVSSDASMVFVSFCCILGKPGFGMLLASRPGVTGCDEASEEIEEH</sequence>